<dbReference type="PANTHER" id="PTHR22602">
    <property type="entry name" value="TRANSFERASE CAF17, MITOCHONDRIAL-RELATED"/>
    <property type="match status" value="1"/>
</dbReference>
<dbReference type="AlphaFoldDB" id="A0A6J6KZK0"/>
<sequence length="257" mass="27448">MSTLVWSDIARDVVAVRGSDAGAFLHSQLAQDVATLAIGASVHSLLLEPTGHVVAIVRVIRHEENLYTLDVERGFGQSLIDRLKRFILRSDVALEMTDWSVRAFRGEGVASLSFSHHVAATAYWLATQGVDVVGTSVGLPESGEMTEAEHIDMFRVEAQWPQLGTDVLVGDIPATTGVVAVSVSFTKGCYPGQELVERMDARGTSAPVVVRAMSRDGVGVGSRVQEDGKDVGTVTSIGFTRALVRCSRQSTVGEPLG</sequence>
<dbReference type="PIRSF" id="PIRSF006487">
    <property type="entry name" value="GcvT"/>
    <property type="match status" value="1"/>
</dbReference>
<dbReference type="GO" id="GO:0016226">
    <property type="term" value="P:iron-sulfur cluster assembly"/>
    <property type="evidence" value="ECO:0007669"/>
    <property type="project" value="TreeGrafter"/>
</dbReference>
<keyword evidence="3" id="KW-0496">Mitochondrion</keyword>
<dbReference type="InterPro" id="IPR027266">
    <property type="entry name" value="TrmE/GcvT-like"/>
</dbReference>
<dbReference type="SUPFAM" id="SSF103025">
    <property type="entry name" value="Folate-binding domain"/>
    <property type="match status" value="1"/>
</dbReference>
<dbReference type="Gene3D" id="3.30.70.1400">
    <property type="entry name" value="Aminomethyltransferase beta-barrel domains"/>
    <property type="match status" value="1"/>
</dbReference>
<reference evidence="4" key="1">
    <citation type="submission" date="2020-05" db="EMBL/GenBank/DDBJ databases">
        <authorList>
            <person name="Chiriac C."/>
            <person name="Salcher M."/>
            <person name="Ghai R."/>
            <person name="Kavagutti S V."/>
        </authorList>
    </citation>
    <scope>NUCLEOTIDE SEQUENCE</scope>
</reference>
<dbReference type="Gene3D" id="3.30.1360.120">
    <property type="entry name" value="Probable tRNA modification gtpase trme, domain 1"/>
    <property type="match status" value="1"/>
</dbReference>
<dbReference type="InterPro" id="IPR045179">
    <property type="entry name" value="YgfZ/GcvT"/>
</dbReference>
<protein>
    <submittedName>
        <fullName evidence="4">Unannotated protein</fullName>
    </submittedName>
</protein>
<evidence type="ECO:0000256" key="1">
    <source>
        <dbReference type="ARBA" id="ARBA00004173"/>
    </source>
</evidence>
<evidence type="ECO:0000256" key="2">
    <source>
        <dbReference type="ARBA" id="ARBA00022946"/>
    </source>
</evidence>
<dbReference type="GO" id="GO:0005739">
    <property type="term" value="C:mitochondrion"/>
    <property type="evidence" value="ECO:0007669"/>
    <property type="project" value="UniProtKB-SubCell"/>
</dbReference>
<accession>A0A6J6KZK0</accession>
<dbReference type="PANTHER" id="PTHR22602:SF0">
    <property type="entry name" value="TRANSFERASE CAF17, MITOCHONDRIAL-RELATED"/>
    <property type="match status" value="1"/>
</dbReference>
<dbReference type="EMBL" id="CAEZWE010000039">
    <property type="protein sequence ID" value="CAB4655207.1"/>
    <property type="molecule type" value="Genomic_DNA"/>
</dbReference>
<dbReference type="InterPro" id="IPR017703">
    <property type="entry name" value="YgfZ/GCV_T_CS"/>
</dbReference>
<comment type="subcellular location">
    <subcellularLocation>
        <location evidence="1">Mitochondrion</location>
    </subcellularLocation>
</comment>
<gene>
    <name evidence="4" type="ORF">UFOPK2169_01031</name>
</gene>
<name>A0A6J6KZK0_9ZZZZ</name>
<keyword evidence="2" id="KW-0809">Transit peptide</keyword>
<evidence type="ECO:0000256" key="3">
    <source>
        <dbReference type="ARBA" id="ARBA00023128"/>
    </source>
</evidence>
<organism evidence="4">
    <name type="scientific">freshwater metagenome</name>
    <dbReference type="NCBI Taxonomy" id="449393"/>
    <lineage>
        <taxon>unclassified sequences</taxon>
        <taxon>metagenomes</taxon>
        <taxon>ecological metagenomes</taxon>
    </lineage>
</organism>
<proteinExistence type="predicted"/>
<dbReference type="NCBIfam" id="TIGR03317">
    <property type="entry name" value="ygfZ_signature"/>
    <property type="match status" value="1"/>
</dbReference>
<evidence type="ECO:0000313" key="4">
    <source>
        <dbReference type="EMBL" id="CAB4655207.1"/>
    </source>
</evidence>